<dbReference type="STRING" id="1793.AWC04_15550"/>
<dbReference type="Proteomes" id="UP000193484">
    <property type="component" value="Unassembled WGS sequence"/>
</dbReference>
<evidence type="ECO:0000313" key="9">
    <source>
        <dbReference type="Proteomes" id="UP000193484"/>
    </source>
</evidence>
<keyword evidence="4 6" id="KW-1133">Transmembrane helix</keyword>
<proteinExistence type="predicted"/>
<accession>A0A1X1R7G9</accession>
<protein>
    <recommendedName>
        <fullName evidence="7">DUF202 domain-containing protein</fullName>
    </recommendedName>
</protein>
<evidence type="ECO:0000256" key="4">
    <source>
        <dbReference type="ARBA" id="ARBA00022989"/>
    </source>
</evidence>
<dbReference type="Pfam" id="PF02656">
    <property type="entry name" value="DUF202"/>
    <property type="match status" value="1"/>
</dbReference>
<dbReference type="GO" id="GO:0005886">
    <property type="term" value="C:plasma membrane"/>
    <property type="evidence" value="ECO:0007669"/>
    <property type="project" value="UniProtKB-SubCell"/>
</dbReference>
<dbReference type="InterPro" id="IPR052053">
    <property type="entry name" value="IM_YidH-like"/>
</dbReference>
<evidence type="ECO:0000259" key="7">
    <source>
        <dbReference type="Pfam" id="PF02656"/>
    </source>
</evidence>
<dbReference type="EMBL" id="LQOJ01000049">
    <property type="protein sequence ID" value="ORV00821.1"/>
    <property type="molecule type" value="Genomic_DNA"/>
</dbReference>
<dbReference type="AlphaFoldDB" id="A0A1X1R7G9"/>
<evidence type="ECO:0000256" key="3">
    <source>
        <dbReference type="ARBA" id="ARBA00022692"/>
    </source>
</evidence>
<name>A0A1X1R7G9_MYCFA</name>
<keyword evidence="5 6" id="KW-0472">Membrane</keyword>
<evidence type="ECO:0000256" key="6">
    <source>
        <dbReference type="SAM" id="Phobius"/>
    </source>
</evidence>
<feature type="transmembrane region" description="Helical" evidence="6">
    <location>
        <begin position="20"/>
        <end position="38"/>
    </location>
</feature>
<keyword evidence="3 6" id="KW-0812">Transmembrane</keyword>
<organism evidence="8 9">
    <name type="scientific">Mycolicibacterium fallax</name>
    <name type="common">Mycobacterium fallax</name>
    <dbReference type="NCBI Taxonomy" id="1793"/>
    <lineage>
        <taxon>Bacteria</taxon>
        <taxon>Bacillati</taxon>
        <taxon>Actinomycetota</taxon>
        <taxon>Actinomycetes</taxon>
        <taxon>Mycobacteriales</taxon>
        <taxon>Mycobacteriaceae</taxon>
        <taxon>Mycolicibacterium</taxon>
    </lineage>
</organism>
<feature type="domain" description="DUF202" evidence="7">
    <location>
        <begin position="9"/>
        <end position="74"/>
    </location>
</feature>
<evidence type="ECO:0000256" key="1">
    <source>
        <dbReference type="ARBA" id="ARBA00004651"/>
    </source>
</evidence>
<evidence type="ECO:0000313" key="8">
    <source>
        <dbReference type="EMBL" id="ORV00821.1"/>
    </source>
</evidence>
<feature type="transmembrane region" description="Helical" evidence="6">
    <location>
        <begin position="50"/>
        <end position="69"/>
    </location>
</feature>
<sequence length="112" mass="11770">MAAVSLDYRFTLANERTFLAWIRTTLALIGGGVALIVLPDLGIGELRHGLSALLIAFGGVLAVLSVRRWRRVQEAMTAGADLPSSRLPVILGAVLLTTAIVALGLLALRVPG</sequence>
<dbReference type="InterPro" id="IPR003807">
    <property type="entry name" value="DUF202"/>
</dbReference>
<evidence type="ECO:0000256" key="2">
    <source>
        <dbReference type="ARBA" id="ARBA00022475"/>
    </source>
</evidence>
<keyword evidence="2" id="KW-1003">Cell membrane</keyword>
<feature type="transmembrane region" description="Helical" evidence="6">
    <location>
        <begin position="89"/>
        <end position="108"/>
    </location>
</feature>
<keyword evidence="9" id="KW-1185">Reference proteome</keyword>
<comment type="caution">
    <text evidence="8">The sequence shown here is derived from an EMBL/GenBank/DDBJ whole genome shotgun (WGS) entry which is preliminary data.</text>
</comment>
<gene>
    <name evidence="8" type="ORF">AWC04_15550</name>
</gene>
<dbReference type="PANTHER" id="PTHR34187:SF2">
    <property type="entry name" value="DUF202 DOMAIN-CONTAINING PROTEIN"/>
    <property type="match status" value="1"/>
</dbReference>
<reference evidence="8 9" key="1">
    <citation type="submission" date="2016-01" db="EMBL/GenBank/DDBJ databases">
        <title>The new phylogeny of the genus Mycobacterium.</title>
        <authorList>
            <person name="Tarcisio F."/>
            <person name="Conor M."/>
            <person name="Antonella G."/>
            <person name="Elisabetta G."/>
            <person name="Giulia F.S."/>
            <person name="Sara T."/>
            <person name="Anna F."/>
            <person name="Clotilde B."/>
            <person name="Roberto B."/>
            <person name="Veronica D.S."/>
            <person name="Fabio R."/>
            <person name="Monica P."/>
            <person name="Olivier J."/>
            <person name="Enrico T."/>
            <person name="Nicola S."/>
        </authorList>
    </citation>
    <scope>NUCLEOTIDE SEQUENCE [LARGE SCALE GENOMIC DNA]</scope>
    <source>
        <strain evidence="8 9">DSM 44179</strain>
    </source>
</reference>
<evidence type="ECO:0000256" key="5">
    <source>
        <dbReference type="ARBA" id="ARBA00023136"/>
    </source>
</evidence>
<dbReference type="OrthoDB" id="582337at2"/>
<comment type="subcellular location">
    <subcellularLocation>
        <location evidence="1">Cell membrane</location>
        <topology evidence="1">Multi-pass membrane protein</topology>
    </subcellularLocation>
</comment>
<dbReference type="PANTHER" id="PTHR34187">
    <property type="entry name" value="FGR18P"/>
    <property type="match status" value="1"/>
</dbReference>